<evidence type="ECO:0000256" key="5">
    <source>
        <dbReference type="SAM" id="MobiDB-lite"/>
    </source>
</evidence>
<reference evidence="6 7" key="1">
    <citation type="journal article" date="2023" name="Life. Sci Alliance">
        <title>Evolutionary insights into 3D genome organization and epigenetic landscape of Vigna mungo.</title>
        <authorList>
            <person name="Junaid A."/>
            <person name="Singh B."/>
            <person name="Bhatia S."/>
        </authorList>
    </citation>
    <scope>NUCLEOTIDE SEQUENCE [LARGE SCALE GENOMIC DNA]</scope>
    <source>
        <strain evidence="6">Urdbean</strain>
    </source>
</reference>
<dbReference type="EMBL" id="CP144693">
    <property type="protein sequence ID" value="WVZ00805.1"/>
    <property type="molecule type" value="Genomic_DNA"/>
</dbReference>
<gene>
    <name evidence="6" type="ORF">V8G54_026874</name>
</gene>
<dbReference type="SUPFAM" id="SSF51445">
    <property type="entry name" value="(Trans)glycosidases"/>
    <property type="match status" value="1"/>
</dbReference>
<comment type="similarity">
    <text evidence="1 4">Belongs to the glycosyl hydrolase 1 family.</text>
</comment>
<dbReference type="PANTHER" id="PTHR10353">
    <property type="entry name" value="GLYCOSYL HYDROLASE"/>
    <property type="match status" value="1"/>
</dbReference>
<feature type="region of interest" description="Disordered" evidence="5">
    <location>
        <begin position="190"/>
        <end position="260"/>
    </location>
</feature>
<evidence type="ECO:0000313" key="6">
    <source>
        <dbReference type="EMBL" id="WVZ00805.1"/>
    </source>
</evidence>
<keyword evidence="2" id="KW-0378">Hydrolase</keyword>
<evidence type="ECO:0000256" key="2">
    <source>
        <dbReference type="ARBA" id="ARBA00022801"/>
    </source>
</evidence>
<dbReference type="InterPro" id="IPR017853">
    <property type="entry name" value="GH"/>
</dbReference>
<name>A0AAQ3N1E2_VIGMU</name>
<sequence>MIFETTQTFVSNTLETDREGYSVGNFAPGRCSETIDSTCLGGDSGTEPYIVTHHLLLAHAAAVDLYRNAYKDDQNGEIVITLISRWFEPYSNTEADKKAAQRAQDFFLGWYMDPLTSGRYPESMRSLVGRRLPEFTEEQSRLLAGSFDFVGLNYYTTNFAADQPSSHLNPSYETDANVNYLSEETSNLLPKNLSAQSERSKTSSKSLETQRLGETDIRGVFERDLHQQDIHGGPATKETRDQPTGKKTRNRREKEEARKR</sequence>
<dbReference type="GO" id="GO:0008422">
    <property type="term" value="F:beta-glucosidase activity"/>
    <property type="evidence" value="ECO:0007669"/>
    <property type="project" value="TreeGrafter"/>
</dbReference>
<feature type="compositionally biased region" description="Basic and acidic residues" evidence="5">
    <location>
        <begin position="211"/>
        <end position="229"/>
    </location>
</feature>
<evidence type="ECO:0000256" key="3">
    <source>
        <dbReference type="ARBA" id="ARBA00023295"/>
    </source>
</evidence>
<evidence type="ECO:0000256" key="4">
    <source>
        <dbReference type="RuleBase" id="RU003690"/>
    </source>
</evidence>
<feature type="compositionally biased region" description="Polar residues" evidence="5">
    <location>
        <begin position="190"/>
        <end position="209"/>
    </location>
</feature>
<evidence type="ECO:0000313" key="7">
    <source>
        <dbReference type="Proteomes" id="UP001374535"/>
    </source>
</evidence>
<dbReference type="PANTHER" id="PTHR10353:SF137">
    <property type="entry name" value="MYROSINASE 3-RELATED"/>
    <property type="match status" value="1"/>
</dbReference>
<dbReference type="Proteomes" id="UP001374535">
    <property type="component" value="Chromosome 8"/>
</dbReference>
<dbReference type="Gene3D" id="3.20.20.80">
    <property type="entry name" value="Glycosidases"/>
    <property type="match status" value="1"/>
</dbReference>
<dbReference type="Pfam" id="PF00232">
    <property type="entry name" value="Glyco_hydro_1"/>
    <property type="match status" value="1"/>
</dbReference>
<keyword evidence="7" id="KW-1185">Reference proteome</keyword>
<organism evidence="6 7">
    <name type="scientific">Vigna mungo</name>
    <name type="common">Black gram</name>
    <name type="synonym">Phaseolus mungo</name>
    <dbReference type="NCBI Taxonomy" id="3915"/>
    <lineage>
        <taxon>Eukaryota</taxon>
        <taxon>Viridiplantae</taxon>
        <taxon>Streptophyta</taxon>
        <taxon>Embryophyta</taxon>
        <taxon>Tracheophyta</taxon>
        <taxon>Spermatophyta</taxon>
        <taxon>Magnoliopsida</taxon>
        <taxon>eudicotyledons</taxon>
        <taxon>Gunneridae</taxon>
        <taxon>Pentapetalae</taxon>
        <taxon>rosids</taxon>
        <taxon>fabids</taxon>
        <taxon>Fabales</taxon>
        <taxon>Fabaceae</taxon>
        <taxon>Papilionoideae</taxon>
        <taxon>50 kb inversion clade</taxon>
        <taxon>NPAAA clade</taxon>
        <taxon>indigoferoid/millettioid clade</taxon>
        <taxon>Phaseoleae</taxon>
        <taxon>Vigna</taxon>
    </lineage>
</organism>
<evidence type="ECO:0000256" key="1">
    <source>
        <dbReference type="ARBA" id="ARBA00010838"/>
    </source>
</evidence>
<dbReference type="InterPro" id="IPR001360">
    <property type="entry name" value="Glyco_hydro_1"/>
</dbReference>
<accession>A0AAQ3N1E2</accession>
<dbReference type="AlphaFoldDB" id="A0AAQ3N1E2"/>
<protein>
    <submittedName>
        <fullName evidence="6">Uncharacterized protein</fullName>
    </submittedName>
</protein>
<proteinExistence type="inferred from homology"/>
<keyword evidence="3" id="KW-0326">Glycosidase</keyword>
<dbReference type="GO" id="GO:0005975">
    <property type="term" value="P:carbohydrate metabolic process"/>
    <property type="evidence" value="ECO:0007669"/>
    <property type="project" value="InterPro"/>
</dbReference>